<feature type="compositionally biased region" description="Basic and acidic residues" evidence="9">
    <location>
        <begin position="175"/>
        <end position="192"/>
    </location>
</feature>
<dbReference type="PANTHER" id="PTHR32093">
    <property type="entry name" value="LEUCINE-RICH REPEAT EXTENSIN-LIKE PROTEIN 3-RELATED"/>
    <property type="match status" value="1"/>
</dbReference>
<evidence type="ECO:0000313" key="11">
    <source>
        <dbReference type="Proteomes" id="UP000825729"/>
    </source>
</evidence>
<evidence type="ECO:0000256" key="8">
    <source>
        <dbReference type="ARBA" id="ARBA00041871"/>
    </source>
</evidence>
<dbReference type="PANTHER" id="PTHR32093:SF120">
    <property type="entry name" value="LEUCINE-RICH REPEAT EXTENSIN-LIKE PROTEIN 3-RELATED"/>
    <property type="match status" value="1"/>
</dbReference>
<comment type="caution">
    <text evidence="10">The sequence shown here is derived from an EMBL/GenBank/DDBJ whole genome shotgun (WGS) entry which is preliminary data.</text>
</comment>
<evidence type="ECO:0000256" key="3">
    <source>
        <dbReference type="ARBA" id="ARBA00022525"/>
    </source>
</evidence>
<evidence type="ECO:0000256" key="2">
    <source>
        <dbReference type="ARBA" id="ARBA00022512"/>
    </source>
</evidence>
<accession>A0AAV7FH48</accession>
<evidence type="ECO:0000256" key="9">
    <source>
        <dbReference type="SAM" id="MobiDB-lite"/>
    </source>
</evidence>
<dbReference type="InterPro" id="IPR001611">
    <property type="entry name" value="Leu-rich_rpt"/>
</dbReference>
<feature type="region of interest" description="Disordered" evidence="9">
    <location>
        <begin position="631"/>
        <end position="661"/>
    </location>
</feature>
<keyword evidence="6" id="KW-0325">Glycoprotein</keyword>
<dbReference type="Proteomes" id="UP000825729">
    <property type="component" value="Unassembled WGS sequence"/>
</dbReference>
<feature type="compositionally biased region" description="Basic and acidic residues" evidence="9">
    <location>
        <begin position="203"/>
        <end position="224"/>
    </location>
</feature>
<evidence type="ECO:0000256" key="6">
    <source>
        <dbReference type="ARBA" id="ARBA00023180"/>
    </source>
</evidence>
<keyword evidence="2" id="KW-0134">Cell wall</keyword>
<dbReference type="AlphaFoldDB" id="A0AAV7FH48"/>
<dbReference type="InterPro" id="IPR051582">
    <property type="entry name" value="LRR_extensin-like_regulator"/>
</dbReference>
<dbReference type="FunFam" id="3.80.10.10:FF:000224">
    <property type="entry name" value="Leucine-rich repeat extensin-like protein 1"/>
    <property type="match status" value="1"/>
</dbReference>
<evidence type="ECO:0000256" key="1">
    <source>
        <dbReference type="ARBA" id="ARBA00004191"/>
    </source>
</evidence>
<keyword evidence="3" id="KW-0964">Secreted</keyword>
<organism evidence="10 11">
    <name type="scientific">Aristolochia fimbriata</name>
    <name type="common">White veined hardy Dutchman's pipe vine</name>
    <dbReference type="NCBI Taxonomy" id="158543"/>
    <lineage>
        <taxon>Eukaryota</taxon>
        <taxon>Viridiplantae</taxon>
        <taxon>Streptophyta</taxon>
        <taxon>Embryophyta</taxon>
        <taxon>Tracheophyta</taxon>
        <taxon>Spermatophyta</taxon>
        <taxon>Magnoliopsida</taxon>
        <taxon>Magnoliidae</taxon>
        <taxon>Piperales</taxon>
        <taxon>Aristolochiaceae</taxon>
        <taxon>Aristolochia</taxon>
    </lineage>
</organism>
<feature type="region of interest" description="Disordered" evidence="9">
    <location>
        <begin position="132"/>
        <end position="156"/>
    </location>
</feature>
<gene>
    <name evidence="10" type="ORF">H6P81_003824</name>
</gene>
<dbReference type="Gene3D" id="3.80.10.10">
    <property type="entry name" value="Ribonuclease Inhibitor"/>
    <property type="match status" value="1"/>
</dbReference>
<keyword evidence="7" id="KW-0379">Hydroxylation</keyword>
<proteinExistence type="predicted"/>
<evidence type="ECO:0000256" key="5">
    <source>
        <dbReference type="ARBA" id="ARBA00022737"/>
    </source>
</evidence>
<dbReference type="SUPFAM" id="SSF52058">
    <property type="entry name" value="L domain-like"/>
    <property type="match status" value="1"/>
</dbReference>
<keyword evidence="5" id="KW-0677">Repeat</keyword>
<dbReference type="PRINTS" id="PR01217">
    <property type="entry name" value="PRICHEXTENSN"/>
</dbReference>
<keyword evidence="4" id="KW-0732">Signal</keyword>
<comment type="subcellular location">
    <subcellularLocation>
        <location evidence="1">Secreted</location>
        <location evidence="1">Cell wall</location>
    </subcellularLocation>
</comment>
<feature type="region of interest" description="Disordered" evidence="9">
    <location>
        <begin position="175"/>
        <end position="235"/>
    </location>
</feature>
<evidence type="ECO:0000256" key="7">
    <source>
        <dbReference type="ARBA" id="ARBA00023278"/>
    </source>
</evidence>
<protein>
    <recommendedName>
        <fullName evidence="8">Cell wall hydroxyproline-rich glycoprotein</fullName>
    </recommendedName>
</protein>
<sequence length="914" mass="101904">MVIKELKEAAMWWKLTFAGASRTKMWTASESGRGPKAMALLSLIESRLRGVRRRMEYAKAQAEGLKSRVSFFRWSRVAYRGEKHTMMLMMRREQLEAAPSSFATWHPSSAKGRNAHLHLAWSTRLDYLTRLNSNPTPSSRRTVRGHLDPPRGGSSWEPAVRIVRVHLAGPRWNCEKEKREGVKAERTGEKGRGGRSSLVTGRGRPDAERGKREKGRERERERGRGSSADDPAVQDVTRGPTHVVKLNDVLSVPTRLGHPPPLRGSLSHTLSLQPRRLCSETGCRGRRRVFWWVLRNPNDEMKERRTPHFFRRHFLFFALLSLASLPVPLILGFSDADLTDAEAHAIRQRQLLYYRDEYGDRGENVTLDPSLRFENPRIRSAYIALQAWKQAILSDPMNLTGDWVGSDVCNYTAVFCSPSLDQPSLRTVAGIDLNHADIAGYLPEELGLLADLALFHINSNRFCGTVPHKFARLKLLYELDLSNNRFAGRFPNVVLRLPSLKYLDLRFNEFEGKVPRELFDKNLDAIFINHNRFAFDLPDNIGNSPVSVIVLANNRFHGCVPASLGNMSDTLNELIFMNNKFRVPDSEDRRNCLSGRPAQRTAKQCKSFLSRPVNCNSFRCAPFVPALPPPPPPSPPPSPPPVFSPPPPSPVFSPPPPSPPPPPPPSASFVNLCCSLDPYPSAIFFLFHHHFCPVLSPPPCSTVRHCRHRHHLHRLLHTCRIILPPPSKFTYHRPHRISPLPPASLPPSFHLYFISNLHHPPPPPPPNSPPPPPPCIEPPPPPPCIEPPPEVSPPPPVHYKPPPSPSPPPPPPAVVHHSPPPPVVYSSPPPPYVYSSPPPPTHSPPPPVHYASPPPPSPSPPPPLPCENPPPPSSPPPSPPYQYSSPPPPAPVYEGPLPPIFGVSYASPPPPTYY</sequence>
<reference evidence="10 11" key="1">
    <citation type="submission" date="2021-07" db="EMBL/GenBank/DDBJ databases">
        <title>The Aristolochia fimbriata genome: insights into angiosperm evolution, floral development and chemical biosynthesis.</title>
        <authorList>
            <person name="Jiao Y."/>
        </authorList>
    </citation>
    <scope>NUCLEOTIDE SEQUENCE [LARGE SCALE GENOMIC DNA]</scope>
    <source>
        <strain evidence="10">IBCAS-2021</strain>
        <tissue evidence="10">Leaf</tissue>
    </source>
</reference>
<dbReference type="InterPro" id="IPR032675">
    <property type="entry name" value="LRR_dom_sf"/>
</dbReference>
<evidence type="ECO:0000256" key="4">
    <source>
        <dbReference type="ARBA" id="ARBA00022729"/>
    </source>
</evidence>
<dbReference type="EMBL" id="JAINDJ010000002">
    <property type="protein sequence ID" value="KAG9459316.1"/>
    <property type="molecule type" value="Genomic_DNA"/>
</dbReference>
<evidence type="ECO:0000313" key="10">
    <source>
        <dbReference type="EMBL" id="KAG9459316.1"/>
    </source>
</evidence>
<keyword evidence="11" id="KW-1185">Reference proteome</keyword>
<feature type="region of interest" description="Disordered" evidence="9">
    <location>
        <begin position="793"/>
        <end position="820"/>
    </location>
</feature>
<feature type="region of interest" description="Disordered" evidence="9">
    <location>
        <begin position="835"/>
        <end position="892"/>
    </location>
</feature>
<dbReference type="Pfam" id="PF00560">
    <property type="entry name" value="LRR_1"/>
    <property type="match status" value="1"/>
</dbReference>
<name>A0AAV7FH48_ARIFI</name>